<feature type="region of interest" description="Disordered" evidence="1">
    <location>
        <begin position="878"/>
        <end position="929"/>
    </location>
</feature>
<dbReference type="EMBL" id="JAFJZO010000025">
    <property type="protein sequence ID" value="KAG5502856.1"/>
    <property type="molecule type" value="Genomic_DNA"/>
</dbReference>
<organism evidence="2 3">
    <name type="scientific">Porcisia hertigi</name>
    <dbReference type="NCBI Taxonomy" id="2761500"/>
    <lineage>
        <taxon>Eukaryota</taxon>
        <taxon>Discoba</taxon>
        <taxon>Euglenozoa</taxon>
        <taxon>Kinetoplastea</taxon>
        <taxon>Metakinetoplastina</taxon>
        <taxon>Trypanosomatida</taxon>
        <taxon>Trypanosomatidae</taxon>
        <taxon>Leishmaniinae</taxon>
        <taxon>Porcisia</taxon>
    </lineage>
</organism>
<comment type="caution">
    <text evidence="2">The sequence shown here is derived from an EMBL/GenBank/DDBJ whole genome shotgun (WGS) entry which is preliminary data.</text>
</comment>
<reference evidence="2 3" key="1">
    <citation type="submission" date="2021-02" db="EMBL/GenBank/DDBJ databases">
        <title>Porcisia hertigi Genome sequencing and assembly.</title>
        <authorList>
            <person name="Almutairi H."/>
            <person name="Gatherer D."/>
        </authorList>
    </citation>
    <scope>NUCLEOTIDE SEQUENCE [LARGE SCALE GENOMIC DNA]</scope>
    <source>
        <strain evidence="2 3">C119</strain>
    </source>
</reference>
<dbReference type="PANTHER" id="PTHR16453">
    <property type="entry name" value="WD40 DOMAIN-CONTAINING PROTEIN MIO FAMILY MEMBER"/>
    <property type="match status" value="1"/>
</dbReference>
<feature type="region of interest" description="Disordered" evidence="1">
    <location>
        <begin position="335"/>
        <end position="355"/>
    </location>
</feature>
<dbReference type="SUPFAM" id="SSF50978">
    <property type="entry name" value="WD40 repeat-like"/>
    <property type="match status" value="1"/>
</dbReference>
<dbReference type="OrthoDB" id="341486at2759"/>
<feature type="region of interest" description="Disordered" evidence="1">
    <location>
        <begin position="739"/>
        <end position="793"/>
    </location>
</feature>
<evidence type="ECO:0000313" key="2">
    <source>
        <dbReference type="EMBL" id="KAG5502856.1"/>
    </source>
</evidence>
<dbReference type="RefSeq" id="XP_067756628.1">
    <property type="nucleotide sequence ID" value="XM_067900607.1"/>
</dbReference>
<feature type="compositionally biased region" description="Acidic residues" evidence="1">
    <location>
        <begin position="405"/>
        <end position="414"/>
    </location>
</feature>
<feature type="region of interest" description="Disordered" evidence="1">
    <location>
        <begin position="1046"/>
        <end position="1094"/>
    </location>
</feature>
<feature type="region of interest" description="Disordered" evidence="1">
    <location>
        <begin position="379"/>
        <end position="434"/>
    </location>
</feature>
<dbReference type="InterPro" id="IPR036322">
    <property type="entry name" value="WD40_repeat_dom_sf"/>
</dbReference>
<feature type="region of interest" description="Disordered" evidence="1">
    <location>
        <begin position="155"/>
        <end position="177"/>
    </location>
</feature>
<gene>
    <name evidence="2" type="ORF">JKF63_04626</name>
</gene>
<dbReference type="GeneID" id="94290684"/>
<protein>
    <submittedName>
        <fullName evidence="2">Uncharacterized protein</fullName>
    </submittedName>
</protein>
<dbReference type="InterPro" id="IPR037593">
    <property type="entry name" value="MIOS/Sea4"/>
</dbReference>
<keyword evidence="3" id="KW-1185">Reference proteome</keyword>
<dbReference type="Proteomes" id="UP000674318">
    <property type="component" value="Unassembled WGS sequence"/>
</dbReference>
<accession>A0A836IPV5</accession>
<evidence type="ECO:0000256" key="1">
    <source>
        <dbReference type="SAM" id="MobiDB-lite"/>
    </source>
</evidence>
<sequence>MLLCKQPGDTGIYATATSSQVRLYYVLDRVFPLVSDGAAAAEAAGVLGNGSCGSVGGIDTSTTPEPLADTSPELLPYVTGAPACVPREYLRTLCRLSPFCGGGGGGGSSSVTAATVCGTGGRTARYSGGEPPASLATSASQGCFSPLLRTGARYAASASDDGPPPQRPSRDADPTYRWGTSLTPFHTVPCGANAGNGTGEVRLFSSRGGTNTPPHEWATPLLPTARSTPIFAEENGLGQSSVHTAGDLAVGYGGGYYAADPLSPARRAGGGAAHASSTTSAAAFSTVPTALSLSCATDRLLFFVANAEGLSWVGRSDATTLSPLRVSTSLQMRRHSAGRYGRPVSGGDCTVASSTPRLPRPFSAIFSAPMNTSLPTQHYASSARAATPPNMVREDDSRQNAALVSDEDGADDDGGAGGGGKKSSRHRDSSAGVAGPSFLGGLHVDSGGTLSAMAGSPIRKAAFRHDCIVTASGWDPRNSAILALGRQSGAVQLLDVEYMVGSVDRECCSSTTTSRGTSDYRTAELFSARAAGGTSAGPSTLGANRVVGGPHLVSYAGADHLSYSVVQQRQMLGPVTALDWMPQSHLTVVAARRHDGLGFYAQLLDLRASHDGVTYLGAPPEVFGVLVHTRTTDGNAPRVLCSAEQVACHPSQRYVATAGASRMRDIVQLWDVRMATRPVACQVYMRKGYTSLCWNAKEAGVVLATTRDGGLRAHTFEELTTARTSSGLPVVVTSQHLGGTASLHQSPRGFGSGGTGGGRGTGRGHRRRAPSGGPLLHHQPTSGGEQEGDRWGVNNGNLVHSGCSGTEDDFFDDSCSFRSGFSGDGAGGAMLLTDGGNAVGHGNVKAQSALKCQLPSRVPAAAVGWVCHPLSEPAKVSAAGGIPGRGPGRSRTGGVMTASGPHHPEYLNITQSATTGPLPRDDHGGDWDGDDVMARGCRTDLPQLLLLNAENGELYTQVYNPGGSTVTSLSSGTALVAAGPNAFLTQASTAYKTASYVHEEAVLDRLERQAAAAVVVAPVIAAVDAASGMTASCVFTPVASMPESNGGKGLIGGRRSPSGMTTVVSSAKRPTVSTAGVADGAQSSHTGRSSTGGGGVGAVAAAAGGGAAPLARLKGCPVDFIGLGFLDEVEEEEEEERDTLPANAAAAASSDYEHLIGTDPNANGQQSRFGVTSSLNHRLQGIAAQGTAAAGVSDDAASAGSLCAGISLGAEAALLGTRGAAAPKGVRRSGTFRRQEESLDTLAPLRTPFGASPHGPCASAASMKQQHTVAASAAGRGTPKSTAAAVPVPQELSFCEFHRIDRTQHLWWRLRSGFACDPLHNLVVLLREGVDREAYATFLYGCCAAQLLFPNSVVVSPESRTTGSAARPAAASPSLVLGLKQAVPGLLELLVSERDLRQQLGLSDTRLSSDFQLGEHHQHLAAASETAVAPLSASPSGHGIVGPVGALGLRSPLLASLSSSVEMHGRPPGFPLDPFSAAAAGIRGSLSQRAVHLAGPAINVGVNRAAPSSVAGDAARPGTAGGSAGYGVAHRPAYPIAIGMLRELVLQSMGWIAPPAAFLVDQLAGQAVEAGGARVTAAPEAAGVAEATKSSPVLRPGHPSHPAERFFVQGDGIGQHSLQEALERRVAVLVLLDRLDEAAELLALYGTHNPQYPSIALTLSAGRACQTTLMNLAGADSSGVTFWIHLMLTYGELLMCQQPSRTTAAWTRSSPGDAAGLERPPDGAASNVTRRSGAAREPVSRFDDHFTLPQQKDVVLRLLGRYPRLVLSDKVALATALLLPSHYHSGHLTNLTEVLQILVDQQYSGYSAVATASRGGQEAVVDRTHGAALSLPSLPRVGAPQERRVDAKRTLPASMLSPSVQSSSVSAVASPGSFGNRFPSPPSGPAAFGSVDSHDSNPSEIFVLSAAASTASAGTFAPIWGCSLLLVTVVGGASTDSGALQRYVDETGDLQTSLSYAVVFGNILSSSVCTWRDAYRRLLNDQGLSMWRSHHDLQIVKLLHAREEAGNRGGGGTASGGSAMHSGGIMIVPGGAVPGGGGAREAAAGTPAGGHGAALPGTGAPLTKGFPGALGSLGGELGAAPGSSSAAAMMSTQTAMMMERTLSRFAQTTATTATDRERSLREVATTAGGASIGVHETHHRAVELRCNCGQAMHATARSKSSISSMTSTNMIRKQLIPCGNPECRQWQTPMCTVCGERMEHRATELPPGRFFGWCSVCLHGGHWCHLREWFSKHTKCPVENCPCHCCDSAHLS</sequence>
<dbReference type="InterPro" id="IPR015943">
    <property type="entry name" value="WD40/YVTN_repeat-like_dom_sf"/>
</dbReference>
<evidence type="ECO:0000313" key="3">
    <source>
        <dbReference type="Proteomes" id="UP000674318"/>
    </source>
</evidence>
<name>A0A836IPV5_9TRYP</name>
<dbReference type="KEGG" id="phet:94290684"/>
<feature type="region of interest" description="Disordered" evidence="1">
    <location>
        <begin position="1704"/>
        <end position="1736"/>
    </location>
</feature>
<dbReference type="PANTHER" id="PTHR16453:SF13">
    <property type="entry name" value="WD REPEAT PROTEIN MIO ZINC-RIBBON LIKE DOMAIN-CONTAINING PROTEIN"/>
    <property type="match status" value="1"/>
</dbReference>
<feature type="compositionally biased region" description="Gly residues" evidence="1">
    <location>
        <begin position="750"/>
        <end position="761"/>
    </location>
</feature>
<proteinExistence type="predicted"/>
<dbReference type="GO" id="GO:0005737">
    <property type="term" value="C:cytoplasm"/>
    <property type="evidence" value="ECO:0007669"/>
    <property type="project" value="TreeGrafter"/>
</dbReference>
<dbReference type="Gene3D" id="2.130.10.10">
    <property type="entry name" value="YVTN repeat-like/Quinoprotein amine dehydrogenase"/>
    <property type="match status" value="1"/>
</dbReference>